<name>A0AAW0YM09_9TREE</name>
<dbReference type="EMBL" id="JBCAWK010000007">
    <property type="protein sequence ID" value="KAK8853188.1"/>
    <property type="molecule type" value="Genomic_DNA"/>
</dbReference>
<dbReference type="InterPro" id="IPR008775">
    <property type="entry name" value="Phytyl_CoA_dOase-like"/>
</dbReference>
<gene>
    <name evidence="5" type="ORF">IAR55_003890</name>
</gene>
<evidence type="ECO:0000313" key="6">
    <source>
        <dbReference type="Proteomes" id="UP001388673"/>
    </source>
</evidence>
<evidence type="ECO:0000256" key="3">
    <source>
        <dbReference type="ARBA" id="ARBA00022723"/>
    </source>
</evidence>
<sequence>MTNPLSSHQLTEAQKQQWEQDGYLVIPSFFDGEETKEMLDEAKRLCDEFEVDGHPMTTFKTAADGEHVGDEYFLTSGDKIRYFLEPTSLSPATSTQPAKLIVPPAQSINKIGHALAMLNPVFRKHTLESDRIRDVAKSLGAQESPRVLQSMIICKQPRIGGVVPCHNDSTFLYTDPPSAIGAWIALEECTPENGCLSFLPGSHRLSRTANRFIRAPDGGTTFMDVPGVEPNEENWDDMEGWRKAPCSPGTLVLIHGSVMHKSPPNPSDKTRIIYTFHMIEGGKGVKYDEKNWLQPTKEMPFPALF</sequence>
<dbReference type="RefSeq" id="XP_066802374.1">
    <property type="nucleotide sequence ID" value="XM_066946995.1"/>
</dbReference>
<keyword evidence="3" id="KW-0479">Metal-binding</keyword>
<dbReference type="PANTHER" id="PTHR20883">
    <property type="entry name" value="PHYTANOYL-COA DIOXYGENASE DOMAIN CONTAINING 1"/>
    <property type="match status" value="1"/>
</dbReference>
<comment type="caution">
    <text evidence="5">The sequence shown here is derived from an EMBL/GenBank/DDBJ whole genome shotgun (WGS) entry which is preliminary data.</text>
</comment>
<keyword evidence="6" id="KW-1185">Reference proteome</keyword>
<comment type="cofactor">
    <cofactor evidence="1">
        <name>Fe cation</name>
        <dbReference type="ChEBI" id="CHEBI:24875"/>
    </cofactor>
</comment>
<comment type="similarity">
    <text evidence="2">Belongs to the PhyH family.</text>
</comment>
<keyword evidence="4" id="KW-0408">Iron</keyword>
<dbReference type="AlphaFoldDB" id="A0AAW0YM09"/>
<proteinExistence type="inferred from homology"/>
<accession>A0AAW0YM09</accession>
<protein>
    <recommendedName>
        <fullName evidence="7">Phytanoyl-CoA dioxygenase</fullName>
    </recommendedName>
</protein>
<dbReference type="SUPFAM" id="SSF51197">
    <property type="entry name" value="Clavaminate synthase-like"/>
    <property type="match status" value="1"/>
</dbReference>
<evidence type="ECO:0000256" key="4">
    <source>
        <dbReference type="ARBA" id="ARBA00023004"/>
    </source>
</evidence>
<dbReference type="KEGG" id="kne:92181148"/>
<evidence type="ECO:0000313" key="5">
    <source>
        <dbReference type="EMBL" id="KAK8853188.1"/>
    </source>
</evidence>
<dbReference type="Pfam" id="PF05721">
    <property type="entry name" value="PhyH"/>
    <property type="match status" value="1"/>
</dbReference>
<evidence type="ECO:0000256" key="2">
    <source>
        <dbReference type="ARBA" id="ARBA00005830"/>
    </source>
</evidence>
<reference evidence="5 6" key="1">
    <citation type="journal article" date="2024" name="bioRxiv">
        <title>Comparative genomics of Cryptococcus and Kwoniella reveals pathogenesis evolution and contrasting karyotype dynamics via intercentromeric recombination or chromosome fusion.</title>
        <authorList>
            <person name="Coelho M.A."/>
            <person name="David-Palma M."/>
            <person name="Shea T."/>
            <person name="Bowers K."/>
            <person name="McGinley-Smith S."/>
            <person name="Mohammad A.W."/>
            <person name="Gnirke A."/>
            <person name="Yurkov A.M."/>
            <person name="Nowrousian M."/>
            <person name="Sun S."/>
            <person name="Cuomo C.A."/>
            <person name="Heitman J."/>
        </authorList>
    </citation>
    <scope>NUCLEOTIDE SEQUENCE [LARGE SCALE GENOMIC DNA]</scope>
    <source>
        <strain evidence="5 6">CBS 13917</strain>
    </source>
</reference>
<dbReference type="PANTHER" id="PTHR20883:SF15">
    <property type="entry name" value="PHYTANOYL-COA DIOXYGENASE DOMAIN-CONTAINING PROTEIN 1"/>
    <property type="match status" value="1"/>
</dbReference>
<evidence type="ECO:0008006" key="7">
    <source>
        <dbReference type="Google" id="ProtNLM"/>
    </source>
</evidence>
<dbReference type="GeneID" id="92181148"/>
<dbReference type="Proteomes" id="UP001388673">
    <property type="component" value="Unassembled WGS sequence"/>
</dbReference>
<evidence type="ECO:0000256" key="1">
    <source>
        <dbReference type="ARBA" id="ARBA00001962"/>
    </source>
</evidence>
<dbReference type="Gene3D" id="2.60.120.620">
    <property type="entry name" value="q2cbj1_9rhob like domain"/>
    <property type="match status" value="1"/>
</dbReference>
<dbReference type="GO" id="GO:0046872">
    <property type="term" value="F:metal ion binding"/>
    <property type="evidence" value="ECO:0007669"/>
    <property type="project" value="UniProtKB-KW"/>
</dbReference>
<organism evidence="5 6">
    <name type="scientific">Kwoniella newhampshirensis</name>
    <dbReference type="NCBI Taxonomy" id="1651941"/>
    <lineage>
        <taxon>Eukaryota</taxon>
        <taxon>Fungi</taxon>
        <taxon>Dikarya</taxon>
        <taxon>Basidiomycota</taxon>
        <taxon>Agaricomycotina</taxon>
        <taxon>Tremellomycetes</taxon>
        <taxon>Tremellales</taxon>
        <taxon>Cryptococcaceae</taxon>
        <taxon>Kwoniella</taxon>
    </lineage>
</organism>